<keyword evidence="2" id="KW-1185">Reference proteome</keyword>
<evidence type="ECO:0000313" key="2">
    <source>
        <dbReference type="Proteomes" id="UP001164539"/>
    </source>
</evidence>
<comment type="caution">
    <text evidence="1">The sequence shown here is derived from an EMBL/GenBank/DDBJ whole genome shotgun (WGS) entry which is preliminary data.</text>
</comment>
<gene>
    <name evidence="1" type="ORF">OWV82_011730</name>
</gene>
<reference evidence="1 2" key="1">
    <citation type="journal article" date="2023" name="Science">
        <title>Complex scaffold remodeling in plant triterpene biosynthesis.</title>
        <authorList>
            <person name="De La Pena R."/>
            <person name="Hodgson H."/>
            <person name="Liu J.C."/>
            <person name="Stephenson M.J."/>
            <person name="Martin A.C."/>
            <person name="Owen C."/>
            <person name="Harkess A."/>
            <person name="Leebens-Mack J."/>
            <person name="Jimenez L.E."/>
            <person name="Osbourn A."/>
            <person name="Sattely E.S."/>
        </authorList>
    </citation>
    <scope>NUCLEOTIDE SEQUENCE [LARGE SCALE GENOMIC DNA]</scope>
    <source>
        <strain evidence="2">cv. JPN11</strain>
        <tissue evidence="1">Leaf</tissue>
    </source>
</reference>
<sequence length="389" mass="45347">MARKVIKKENKKHVPHKVEDDASALKPWPDLPQQLINAISWQPSLMLDTSHGGVTKSWRAQTKQCNSQAILPWFELRDGDADKKFKFIISFHEGEWSWSTWDWRRRTWGAPWRYYVGFFGGLLVGRLPPTEYYLHFHRRQGSNVRLPPWDERVPFHRAVISSSTRDPDCRDFILMVLTGISYPAFVFYRRKARSKHEWIKQDCNIPDPHSSTNKSERKVSLMRFTNAIGYKGKFYALSLQGNLAVIEDFDSQPIITALGPKRAVPSVWSRHFKEYLLESDGKILLVFLISKKSVDIVDEVEVFQLDVGTLLWIKKDGIGDRTLFLGSNCCMSVSASKMRCRSNCVYFIDHISEEDWWVYDFRRGNISPCKRDAIFTQGLSFRLDNERKK</sequence>
<protein>
    <submittedName>
        <fullName evidence="1">F-box protein</fullName>
    </submittedName>
</protein>
<organism evidence="1 2">
    <name type="scientific">Melia azedarach</name>
    <name type="common">Chinaberry tree</name>
    <dbReference type="NCBI Taxonomy" id="155640"/>
    <lineage>
        <taxon>Eukaryota</taxon>
        <taxon>Viridiplantae</taxon>
        <taxon>Streptophyta</taxon>
        <taxon>Embryophyta</taxon>
        <taxon>Tracheophyta</taxon>
        <taxon>Spermatophyta</taxon>
        <taxon>Magnoliopsida</taxon>
        <taxon>eudicotyledons</taxon>
        <taxon>Gunneridae</taxon>
        <taxon>Pentapetalae</taxon>
        <taxon>rosids</taxon>
        <taxon>malvids</taxon>
        <taxon>Sapindales</taxon>
        <taxon>Meliaceae</taxon>
        <taxon>Melia</taxon>
    </lineage>
</organism>
<proteinExistence type="predicted"/>
<evidence type="ECO:0000313" key="1">
    <source>
        <dbReference type="EMBL" id="KAJ4716753.1"/>
    </source>
</evidence>
<name>A0ACC1Y0L4_MELAZ</name>
<dbReference type="Proteomes" id="UP001164539">
    <property type="component" value="Chromosome 6"/>
</dbReference>
<accession>A0ACC1Y0L4</accession>
<dbReference type="EMBL" id="CM051399">
    <property type="protein sequence ID" value="KAJ4716753.1"/>
    <property type="molecule type" value="Genomic_DNA"/>
</dbReference>